<proteinExistence type="predicted"/>
<comment type="caution">
    <text evidence="1">The sequence shown here is derived from an EMBL/GenBank/DDBJ whole genome shotgun (WGS) entry which is preliminary data.</text>
</comment>
<dbReference type="OrthoDB" id="270584at2759"/>
<accession>A0A835QBW1</accession>
<evidence type="ECO:0000313" key="2">
    <source>
        <dbReference type="Proteomes" id="UP000636800"/>
    </source>
</evidence>
<gene>
    <name evidence="1" type="ORF">HPP92_016971</name>
</gene>
<dbReference type="AlphaFoldDB" id="A0A835QBW1"/>
<dbReference type="EMBL" id="JADCNL010000008">
    <property type="protein sequence ID" value="KAG0470271.1"/>
    <property type="molecule type" value="Genomic_DNA"/>
</dbReference>
<dbReference type="Proteomes" id="UP000636800">
    <property type="component" value="Unassembled WGS sequence"/>
</dbReference>
<sequence length="54" mass="6137">MGFFGLHFFDWAMALCFLKAVFFYPAAIARRSGPYTALQKLFAIRSLCGDAELR</sequence>
<reference evidence="1 2" key="1">
    <citation type="journal article" date="2020" name="Nat. Food">
        <title>A phased Vanilla planifolia genome enables genetic improvement of flavour and production.</title>
        <authorList>
            <person name="Hasing T."/>
            <person name="Tang H."/>
            <person name="Brym M."/>
            <person name="Khazi F."/>
            <person name="Huang T."/>
            <person name="Chambers A.H."/>
        </authorList>
    </citation>
    <scope>NUCLEOTIDE SEQUENCE [LARGE SCALE GENOMIC DNA]</scope>
    <source>
        <tissue evidence="1">Leaf</tissue>
    </source>
</reference>
<protein>
    <submittedName>
        <fullName evidence="1">Uncharacterized protein</fullName>
    </submittedName>
</protein>
<name>A0A835QBW1_VANPL</name>
<evidence type="ECO:0000313" key="1">
    <source>
        <dbReference type="EMBL" id="KAG0470271.1"/>
    </source>
</evidence>
<organism evidence="1 2">
    <name type="scientific">Vanilla planifolia</name>
    <name type="common">Vanilla</name>
    <dbReference type="NCBI Taxonomy" id="51239"/>
    <lineage>
        <taxon>Eukaryota</taxon>
        <taxon>Viridiplantae</taxon>
        <taxon>Streptophyta</taxon>
        <taxon>Embryophyta</taxon>
        <taxon>Tracheophyta</taxon>
        <taxon>Spermatophyta</taxon>
        <taxon>Magnoliopsida</taxon>
        <taxon>Liliopsida</taxon>
        <taxon>Asparagales</taxon>
        <taxon>Orchidaceae</taxon>
        <taxon>Vanilloideae</taxon>
        <taxon>Vanilleae</taxon>
        <taxon>Vanilla</taxon>
    </lineage>
</organism>
<keyword evidence="2" id="KW-1185">Reference proteome</keyword>